<dbReference type="AlphaFoldDB" id="A0A9D2J3A2"/>
<dbReference type="InterPro" id="IPR029052">
    <property type="entry name" value="Metallo-depent_PP-like"/>
</dbReference>
<evidence type="ECO:0000259" key="2">
    <source>
        <dbReference type="Pfam" id="PF00149"/>
    </source>
</evidence>
<protein>
    <submittedName>
        <fullName evidence="3">Metallophosphoesterase</fullName>
    </submittedName>
</protein>
<name>A0A9D2J3A2_9MICO</name>
<dbReference type="Gene3D" id="3.60.21.10">
    <property type="match status" value="1"/>
</dbReference>
<evidence type="ECO:0000313" key="4">
    <source>
        <dbReference type="Proteomes" id="UP000824037"/>
    </source>
</evidence>
<organism evidence="3 4">
    <name type="scientific">Candidatus Ruania gallistercoris</name>
    <dbReference type="NCBI Taxonomy" id="2838746"/>
    <lineage>
        <taxon>Bacteria</taxon>
        <taxon>Bacillati</taxon>
        <taxon>Actinomycetota</taxon>
        <taxon>Actinomycetes</taxon>
        <taxon>Micrococcales</taxon>
        <taxon>Ruaniaceae</taxon>
        <taxon>Ruania</taxon>
    </lineage>
</organism>
<dbReference type="GO" id="GO:0008758">
    <property type="term" value="F:UDP-2,3-diacylglucosamine hydrolase activity"/>
    <property type="evidence" value="ECO:0007669"/>
    <property type="project" value="TreeGrafter"/>
</dbReference>
<sequence>MSRSVRRSLGRAAGVLAGTAAAGLTWSLIEAQAFTIRRVQVPVLPAGADPIRVLHLSDLHLLPRQGRKIGWLRDLEALEPDLVVNTGDNMAHRESLPAVLTALEPLLQRPGVFVMGSNDYFAPKLSNPARYLLPDPRRAQSEEPGKERTENMPGRELGYAFAACGWLDLTNQSGTLEIGGQRLDFLGVDDPHLDRDELPEAWPATTEEVDGGASGAGRPTVRIGVTHAPYQRVLGAMQHLGCDLVLAGHTHGGQLCLPGYGALVTNCDLDTGRASGLHPWPGNAPGPGNLWLHVSNGMGTNPFTPVRLACRPSVTLATLTAPTS</sequence>
<dbReference type="PANTHER" id="PTHR31302:SF20">
    <property type="entry name" value="CONSERVED PROTEIN"/>
    <property type="match status" value="1"/>
</dbReference>
<dbReference type="SUPFAM" id="SSF56300">
    <property type="entry name" value="Metallo-dependent phosphatases"/>
    <property type="match status" value="1"/>
</dbReference>
<dbReference type="PANTHER" id="PTHR31302">
    <property type="entry name" value="TRANSMEMBRANE PROTEIN WITH METALLOPHOSPHOESTERASE DOMAIN-RELATED"/>
    <property type="match status" value="1"/>
</dbReference>
<dbReference type="InterPro" id="IPR006311">
    <property type="entry name" value="TAT_signal"/>
</dbReference>
<evidence type="ECO:0000256" key="1">
    <source>
        <dbReference type="SAM" id="MobiDB-lite"/>
    </source>
</evidence>
<comment type="caution">
    <text evidence="3">The sequence shown here is derived from an EMBL/GenBank/DDBJ whole genome shotgun (WGS) entry which is preliminary data.</text>
</comment>
<reference evidence="3" key="1">
    <citation type="journal article" date="2021" name="PeerJ">
        <title>Extensive microbial diversity within the chicken gut microbiome revealed by metagenomics and culture.</title>
        <authorList>
            <person name="Gilroy R."/>
            <person name="Ravi A."/>
            <person name="Getino M."/>
            <person name="Pursley I."/>
            <person name="Horton D.L."/>
            <person name="Alikhan N.F."/>
            <person name="Baker D."/>
            <person name="Gharbi K."/>
            <person name="Hall N."/>
            <person name="Watson M."/>
            <person name="Adriaenssens E.M."/>
            <person name="Foster-Nyarko E."/>
            <person name="Jarju S."/>
            <person name="Secka A."/>
            <person name="Antonio M."/>
            <person name="Oren A."/>
            <person name="Chaudhuri R.R."/>
            <person name="La Ragione R."/>
            <person name="Hildebrand F."/>
            <person name="Pallen M.J."/>
        </authorList>
    </citation>
    <scope>NUCLEOTIDE SEQUENCE</scope>
    <source>
        <strain evidence="3">ChiGjej4B4-7305</strain>
    </source>
</reference>
<gene>
    <name evidence="3" type="ORF">H9815_06400</name>
</gene>
<dbReference type="GO" id="GO:0016020">
    <property type="term" value="C:membrane"/>
    <property type="evidence" value="ECO:0007669"/>
    <property type="project" value="GOC"/>
</dbReference>
<dbReference type="Pfam" id="PF00149">
    <property type="entry name" value="Metallophos"/>
    <property type="match status" value="1"/>
</dbReference>
<dbReference type="InterPro" id="IPR051158">
    <property type="entry name" value="Metallophosphoesterase_sf"/>
</dbReference>
<reference evidence="3" key="2">
    <citation type="submission" date="2021-04" db="EMBL/GenBank/DDBJ databases">
        <authorList>
            <person name="Gilroy R."/>
        </authorList>
    </citation>
    <scope>NUCLEOTIDE SEQUENCE</scope>
    <source>
        <strain evidence="3">ChiGjej4B4-7305</strain>
    </source>
</reference>
<proteinExistence type="predicted"/>
<dbReference type="InterPro" id="IPR004843">
    <property type="entry name" value="Calcineurin-like_PHP"/>
</dbReference>
<accession>A0A9D2J3A2</accession>
<dbReference type="GO" id="GO:0009245">
    <property type="term" value="P:lipid A biosynthetic process"/>
    <property type="evidence" value="ECO:0007669"/>
    <property type="project" value="TreeGrafter"/>
</dbReference>
<dbReference type="Proteomes" id="UP000824037">
    <property type="component" value="Unassembled WGS sequence"/>
</dbReference>
<evidence type="ECO:0000313" key="3">
    <source>
        <dbReference type="EMBL" id="HIZ35390.1"/>
    </source>
</evidence>
<feature type="region of interest" description="Disordered" evidence="1">
    <location>
        <begin position="131"/>
        <end position="152"/>
    </location>
</feature>
<feature type="domain" description="Calcineurin-like phosphoesterase" evidence="2">
    <location>
        <begin position="51"/>
        <end position="252"/>
    </location>
</feature>
<dbReference type="PROSITE" id="PS51318">
    <property type="entry name" value="TAT"/>
    <property type="match status" value="1"/>
</dbReference>
<dbReference type="EMBL" id="DXBY01000108">
    <property type="protein sequence ID" value="HIZ35390.1"/>
    <property type="molecule type" value="Genomic_DNA"/>
</dbReference>
<feature type="compositionally biased region" description="Basic and acidic residues" evidence="1">
    <location>
        <begin position="135"/>
        <end position="150"/>
    </location>
</feature>